<accession>A0A514D8M7</accession>
<organism evidence="1">
    <name type="scientific">Leviviridae sp</name>
    <dbReference type="NCBI Taxonomy" id="2027243"/>
    <lineage>
        <taxon>Viruses</taxon>
        <taxon>Riboviria</taxon>
        <taxon>Orthornavirae</taxon>
        <taxon>Lenarviricota</taxon>
        <taxon>Leviviricetes</taxon>
        <taxon>Norzivirales</taxon>
        <taxon>Fiersviridae</taxon>
    </lineage>
</organism>
<gene>
    <name evidence="1" type="ORF">H1Bulk29280_000004</name>
</gene>
<sequence length="476" mass="53296">MSGYYKSSRKRKGQGASYHKTVKGLSGWTALYAGPGYTGVSADFINQRYLLQTTTSFRSGRDGRDEIQPASLLLKNQQENQKASIFDNGHPFETRDEKLYVSYPRVTLRGSNGGFYQGPLFGGDTGGPSLNWPSSWAGSSSWNVYDFPADDITYGTRAMANVSPDQSPSHLLQALVELKQDFPRVPLLHSIKRTNQGVFSQRDPNSKATGLRPLSGLASDEILNYLFGVNPTLKDLYQVLRSVIRCGKLVDQWRRDAGRSVRRSFAYDPIVTVSDNRSGMSPVYRVLNEVFQANNITPWTTSMMFDTSEQTLVSRKQTLTDKYSFVGAFTYYIDPILDSLGSGGVAFNNAQHLLGLTADANTIWQLTPWTWLIDWFVNLGDCISLSNRIQDKSLVLRYGYLLRESEEKTTLTVDRFTVKSGATYRDIRTDSVIKRKVRIRSTPYGFGLSTGSFSATQWAILAALGFTSGDRQLRYL</sequence>
<reference evidence="1" key="1">
    <citation type="submission" date="2019-05" db="EMBL/GenBank/DDBJ databases">
        <title>Metatranscriptomic reconstruction reveals RNA viruses with the potential to shape carbon cycling in soil.</title>
        <authorList>
            <person name="Starr E.P."/>
            <person name="Nuccio E."/>
            <person name="Pett-Ridge J."/>
            <person name="Banfield J.F."/>
            <person name="Firestone M.K."/>
        </authorList>
    </citation>
    <scope>NUCLEOTIDE SEQUENCE</scope>
    <source>
        <strain evidence="1">H1_Bulk_29_scaffold_280</strain>
    </source>
</reference>
<name>A0A514D8M7_9VIRU</name>
<evidence type="ECO:0000313" key="1">
    <source>
        <dbReference type="EMBL" id="QDH89936.1"/>
    </source>
</evidence>
<dbReference type="EMBL" id="MN035127">
    <property type="protein sequence ID" value="QDH89936.1"/>
    <property type="molecule type" value="Genomic_RNA"/>
</dbReference>
<evidence type="ECO:0008006" key="2">
    <source>
        <dbReference type="Google" id="ProtNLM"/>
    </source>
</evidence>
<protein>
    <recommendedName>
        <fullName evidence="2">Maturation</fullName>
    </recommendedName>
</protein>
<proteinExistence type="predicted"/>